<feature type="transmembrane region" description="Helical" evidence="14">
    <location>
        <begin position="185"/>
        <end position="210"/>
    </location>
</feature>
<dbReference type="PANTHER" id="PTHR11410">
    <property type="entry name" value="ATP SYNTHASE SUBUNIT A"/>
    <property type="match status" value="1"/>
</dbReference>
<evidence type="ECO:0000256" key="7">
    <source>
        <dbReference type="ARBA" id="ARBA00022692"/>
    </source>
</evidence>
<geneLocation type="mitochondrion" evidence="15"/>
<keyword evidence="10" id="KW-0406">Ion transport</keyword>
<evidence type="ECO:0000256" key="5">
    <source>
        <dbReference type="ARBA" id="ARBA00022448"/>
    </source>
</evidence>
<evidence type="ECO:0000256" key="3">
    <source>
        <dbReference type="ARBA" id="ARBA00006810"/>
    </source>
</evidence>
<feature type="transmembrane region" description="Helical" evidence="14">
    <location>
        <begin position="132"/>
        <end position="150"/>
    </location>
</feature>
<dbReference type="PROSITE" id="PS00449">
    <property type="entry name" value="ATPASE_A"/>
    <property type="match status" value="1"/>
</dbReference>
<dbReference type="Pfam" id="PF00119">
    <property type="entry name" value="ATP-synt_A"/>
    <property type="match status" value="1"/>
</dbReference>
<dbReference type="GO" id="GO:0005743">
    <property type="term" value="C:mitochondrial inner membrane"/>
    <property type="evidence" value="ECO:0007669"/>
    <property type="project" value="UniProtKB-SubCell"/>
</dbReference>
<comment type="function">
    <text evidence="1">Mitochondrial membrane ATP synthase (F(1)F(0) ATP synthase or Complex V) produces ATP from ADP in the presence of a proton gradient across the membrane which is generated by electron transport complexes of the respiratory chain. F-type ATPases consist of two structural domains, F(1) - containing the extramembraneous catalytic core and F(0) - containing the membrane proton channel, linked together by a central stalk and a peripheral stalk. During catalysis, ATP synthesis in the catalytic domain of F(1) is coupled via a rotary mechanism of the central stalk subunits to proton translocation. Key component of the proton channel; it may play a direct role in the translocation of protons across the membrane.</text>
</comment>
<evidence type="ECO:0000256" key="6">
    <source>
        <dbReference type="ARBA" id="ARBA00022547"/>
    </source>
</evidence>
<evidence type="ECO:0000256" key="14">
    <source>
        <dbReference type="SAM" id="Phobius"/>
    </source>
</evidence>
<dbReference type="EMBL" id="MT862423">
    <property type="protein sequence ID" value="QNV12018.1"/>
    <property type="molecule type" value="Genomic_DNA"/>
</dbReference>
<dbReference type="NCBIfam" id="TIGR01131">
    <property type="entry name" value="ATP_synt_6_or_A"/>
    <property type="match status" value="1"/>
</dbReference>
<name>A0A7L7RZS8_LASFU</name>
<evidence type="ECO:0000313" key="15">
    <source>
        <dbReference type="EMBL" id="QNV12018.1"/>
    </source>
</evidence>
<sequence>MMTNLFSIFDPSSSLNLSLNWLSMFIIIFLFPYQFWLIPSRYLFTWNIILNFLFKEFKILINYSFSNLIIFISLFMLIIINNFLGLFPYIFTSSSHLSFCLSLSLTMWISMMLFSILNYINDFMSHLTPQGTPYILMPFMVIIESISLIIRPFTLAIRLTANMIAGHLLLSLLGSSGQFINNFLILMIMLISQLLLLILELSVSIIQAYVFSILSTLYSSEI</sequence>
<accession>A0A7L7RZS8</accession>
<feature type="transmembrane region" description="Helical" evidence="14">
    <location>
        <begin position="59"/>
        <end position="84"/>
    </location>
</feature>
<feature type="transmembrane region" description="Helical" evidence="14">
    <location>
        <begin position="96"/>
        <end position="120"/>
    </location>
</feature>
<comment type="subcellular location">
    <subcellularLocation>
        <location evidence="2">Membrane</location>
        <topology evidence="2">Multi-pass membrane protein</topology>
    </subcellularLocation>
    <subcellularLocation>
        <location evidence="13">Mitochondrion inner membrane</location>
        <topology evidence="13">Multi-pass membrane protein</topology>
    </subcellularLocation>
</comment>
<dbReference type="GO" id="GO:0045259">
    <property type="term" value="C:proton-transporting ATP synthase complex"/>
    <property type="evidence" value="ECO:0007669"/>
    <property type="project" value="UniProtKB-KW"/>
</dbReference>
<keyword evidence="8" id="KW-0375">Hydrogen ion transport</keyword>
<dbReference type="InterPro" id="IPR000568">
    <property type="entry name" value="ATP_synth_F0_asu"/>
</dbReference>
<reference evidence="15" key="1">
    <citation type="submission" date="2020-08" db="EMBL/GenBank/DDBJ databases">
        <title>DNAmark Project.</title>
        <authorList>
            <person name="Leerhoei F."/>
        </authorList>
    </citation>
    <scope>NUCLEOTIDE SEQUENCE</scope>
    <source>
        <strain evidence="15">DM713</strain>
    </source>
</reference>
<dbReference type="AlphaFoldDB" id="A0A7L7RZS8"/>
<dbReference type="SUPFAM" id="SSF81336">
    <property type="entry name" value="F1F0 ATP synthase subunit A"/>
    <property type="match status" value="1"/>
</dbReference>
<dbReference type="InterPro" id="IPR045083">
    <property type="entry name" value="ATP_synth_F0_asu_bact/mt"/>
</dbReference>
<dbReference type="CDD" id="cd00310">
    <property type="entry name" value="ATP-synt_Fo_a_6"/>
    <property type="match status" value="1"/>
</dbReference>
<organism evidence="15">
    <name type="scientific">Lasius fuliginosus</name>
    <name type="common">Jet ant</name>
    <dbReference type="NCBI Taxonomy" id="231986"/>
    <lineage>
        <taxon>Eukaryota</taxon>
        <taxon>Metazoa</taxon>
        <taxon>Ecdysozoa</taxon>
        <taxon>Arthropoda</taxon>
        <taxon>Hexapoda</taxon>
        <taxon>Insecta</taxon>
        <taxon>Pterygota</taxon>
        <taxon>Neoptera</taxon>
        <taxon>Endopterygota</taxon>
        <taxon>Hymenoptera</taxon>
        <taxon>Apocrita</taxon>
        <taxon>Aculeata</taxon>
        <taxon>Formicoidea</taxon>
        <taxon>Formicidae</taxon>
        <taxon>Formicinae</taxon>
        <taxon>Lasius</taxon>
        <taxon>Dendrolasius</taxon>
    </lineage>
</organism>
<keyword evidence="5" id="KW-0813">Transport</keyword>
<dbReference type="InterPro" id="IPR035908">
    <property type="entry name" value="F0_ATP_A_sf"/>
</dbReference>
<keyword evidence="11 14" id="KW-0472">Membrane</keyword>
<proteinExistence type="inferred from homology"/>
<comment type="similarity">
    <text evidence="3">Belongs to the ATPase A chain family.</text>
</comment>
<keyword evidence="12" id="KW-0066">ATP synthesis</keyword>
<protein>
    <recommendedName>
        <fullName evidence="13">ATP synthase subunit a</fullName>
    </recommendedName>
</protein>
<evidence type="ECO:0000256" key="10">
    <source>
        <dbReference type="ARBA" id="ARBA00023065"/>
    </source>
</evidence>
<keyword evidence="6" id="KW-0138">CF(0)</keyword>
<evidence type="ECO:0000256" key="12">
    <source>
        <dbReference type="ARBA" id="ARBA00023310"/>
    </source>
</evidence>
<evidence type="ECO:0000256" key="2">
    <source>
        <dbReference type="ARBA" id="ARBA00004141"/>
    </source>
</evidence>
<dbReference type="GO" id="GO:0046933">
    <property type="term" value="F:proton-transporting ATP synthase activity, rotational mechanism"/>
    <property type="evidence" value="ECO:0007669"/>
    <property type="project" value="TreeGrafter"/>
</dbReference>
<evidence type="ECO:0000256" key="1">
    <source>
        <dbReference type="ARBA" id="ARBA00002070"/>
    </source>
</evidence>
<comment type="subunit">
    <text evidence="4">F-type ATPases have 2 components, CF(1) - the catalytic core - and CF(0) - the membrane proton channel. CF(1) has five subunits: alpha(3), beta(3), gamma(1), delta(1), epsilon(1). CF(0) has three main subunits: a, b and c.</text>
</comment>
<evidence type="ECO:0000256" key="4">
    <source>
        <dbReference type="ARBA" id="ARBA00011648"/>
    </source>
</evidence>
<feature type="transmembrane region" description="Helical" evidence="14">
    <location>
        <begin position="20"/>
        <end position="38"/>
    </location>
</feature>
<evidence type="ECO:0000256" key="13">
    <source>
        <dbReference type="RuleBase" id="RU004450"/>
    </source>
</evidence>
<evidence type="ECO:0000256" key="11">
    <source>
        <dbReference type="ARBA" id="ARBA00023136"/>
    </source>
</evidence>
<dbReference type="PRINTS" id="PR00123">
    <property type="entry name" value="ATPASEA"/>
</dbReference>
<dbReference type="InterPro" id="IPR023011">
    <property type="entry name" value="ATP_synth_F0_asu_AS"/>
</dbReference>
<keyword evidence="15" id="KW-0496">Mitochondrion</keyword>
<evidence type="ECO:0000256" key="9">
    <source>
        <dbReference type="ARBA" id="ARBA00022989"/>
    </source>
</evidence>
<dbReference type="PANTHER" id="PTHR11410:SF0">
    <property type="entry name" value="ATP SYNTHASE SUBUNIT A"/>
    <property type="match status" value="1"/>
</dbReference>
<evidence type="ECO:0000256" key="8">
    <source>
        <dbReference type="ARBA" id="ARBA00022781"/>
    </source>
</evidence>
<keyword evidence="7 14" id="KW-0812">Transmembrane</keyword>
<dbReference type="Gene3D" id="1.20.120.220">
    <property type="entry name" value="ATP synthase, F0 complex, subunit A"/>
    <property type="match status" value="1"/>
</dbReference>
<gene>
    <name evidence="15" type="primary">ATP6</name>
</gene>
<keyword evidence="9 14" id="KW-1133">Transmembrane helix</keyword>